<dbReference type="AlphaFoldDB" id="A0A0E9VZS7"/>
<protein>
    <submittedName>
        <fullName evidence="2">Uncharacterized protein</fullName>
    </submittedName>
</protein>
<proteinExistence type="predicted"/>
<feature type="transmembrane region" description="Helical" evidence="1">
    <location>
        <begin position="59"/>
        <end position="80"/>
    </location>
</feature>
<dbReference type="EMBL" id="GBXM01024965">
    <property type="protein sequence ID" value="JAH83612.1"/>
    <property type="molecule type" value="Transcribed_RNA"/>
</dbReference>
<accession>A0A0E9VZS7</accession>
<evidence type="ECO:0000256" key="1">
    <source>
        <dbReference type="SAM" id="Phobius"/>
    </source>
</evidence>
<keyword evidence="1" id="KW-0472">Membrane</keyword>
<sequence>MLRMDSFSCLFSFSAKVIWVVTVLTGFSRQPFLCAVFDPFFQTIFQLLKLLLQRLDYSAILPLSVDKFLFIVSLLSGLLVRSPSVSLDELQ</sequence>
<keyword evidence="1" id="KW-0812">Transmembrane</keyword>
<evidence type="ECO:0000313" key="2">
    <source>
        <dbReference type="EMBL" id="JAH83612.1"/>
    </source>
</evidence>
<organism evidence="2">
    <name type="scientific">Anguilla anguilla</name>
    <name type="common">European freshwater eel</name>
    <name type="synonym">Muraena anguilla</name>
    <dbReference type="NCBI Taxonomy" id="7936"/>
    <lineage>
        <taxon>Eukaryota</taxon>
        <taxon>Metazoa</taxon>
        <taxon>Chordata</taxon>
        <taxon>Craniata</taxon>
        <taxon>Vertebrata</taxon>
        <taxon>Euteleostomi</taxon>
        <taxon>Actinopterygii</taxon>
        <taxon>Neopterygii</taxon>
        <taxon>Teleostei</taxon>
        <taxon>Anguilliformes</taxon>
        <taxon>Anguillidae</taxon>
        <taxon>Anguilla</taxon>
    </lineage>
</organism>
<keyword evidence="1" id="KW-1133">Transmembrane helix</keyword>
<reference evidence="2" key="1">
    <citation type="submission" date="2014-11" db="EMBL/GenBank/DDBJ databases">
        <authorList>
            <person name="Amaro Gonzalez C."/>
        </authorList>
    </citation>
    <scope>NUCLEOTIDE SEQUENCE</scope>
</reference>
<name>A0A0E9VZS7_ANGAN</name>
<reference evidence="2" key="2">
    <citation type="journal article" date="2015" name="Fish Shellfish Immunol.">
        <title>Early steps in the European eel (Anguilla anguilla)-Vibrio vulnificus interaction in the gills: Role of the RtxA13 toxin.</title>
        <authorList>
            <person name="Callol A."/>
            <person name="Pajuelo D."/>
            <person name="Ebbesson L."/>
            <person name="Teles M."/>
            <person name="MacKenzie S."/>
            <person name="Amaro C."/>
        </authorList>
    </citation>
    <scope>NUCLEOTIDE SEQUENCE</scope>
</reference>
<feature type="transmembrane region" description="Helical" evidence="1">
    <location>
        <begin position="7"/>
        <end position="24"/>
    </location>
</feature>